<keyword evidence="6" id="KW-1185">Reference proteome</keyword>
<dbReference type="Gene3D" id="3.40.50.1820">
    <property type="entry name" value="alpha/beta hydrolase"/>
    <property type="match status" value="1"/>
</dbReference>
<protein>
    <submittedName>
        <fullName evidence="5">Acetyl esterase</fullName>
    </submittedName>
</protein>
<proteinExistence type="inferred from homology"/>
<dbReference type="FunFam" id="3.40.50.1820:FF:000089">
    <property type="entry name" value="Alpha/beta hydrolase"/>
    <property type="match status" value="1"/>
</dbReference>
<dbReference type="Pfam" id="PF07859">
    <property type="entry name" value="Abhydrolase_3"/>
    <property type="match status" value="1"/>
</dbReference>
<dbReference type="InterPro" id="IPR050300">
    <property type="entry name" value="GDXG_lipolytic_enzyme"/>
</dbReference>
<accession>A0A1G7GB75</accession>
<sequence length="321" mass="33894">MTDVTVGATPVPEEAALPVHPQAQALLDALEAQGMPPFPQMTVPTARAATKGFLDLQGEPEPIAVEERRIPGPASQLPVRIYTPDGAGPRPLVVYFHGGGWVIGDLDIVDRPLRSIANRSGAVVVSVDYRLAPEHVAPAAFDDCYAATVWAAEHAAELGADASRLVVAGDSAGGHLAASVAQAALDRGGPAIAAQVLLFPVTDFAFTTPSYSENADGKLLTRGAMEWFWAHYLGAQSDDIEYLCPGRRADLSGLPPAYVATAEYDPLRDEGEAYATKLEAAGVPVTRKRFEGLLHDFLWTLGATPVGAPILDEVADAVRKV</sequence>
<dbReference type="PANTHER" id="PTHR48081">
    <property type="entry name" value="AB HYDROLASE SUPERFAMILY PROTEIN C4A8.06C"/>
    <property type="match status" value="1"/>
</dbReference>
<dbReference type="EMBL" id="FNBE01000002">
    <property type="protein sequence ID" value="SDE85376.1"/>
    <property type="molecule type" value="Genomic_DNA"/>
</dbReference>
<feature type="active site" evidence="3">
    <location>
        <position position="171"/>
    </location>
</feature>
<evidence type="ECO:0000256" key="2">
    <source>
        <dbReference type="ARBA" id="ARBA00022801"/>
    </source>
</evidence>
<name>A0A1G7GB75_PSEOR</name>
<dbReference type="STRING" id="366584.SAMN05216377_102285"/>
<dbReference type="InterPro" id="IPR013094">
    <property type="entry name" value="AB_hydrolase_3"/>
</dbReference>
<dbReference type="GO" id="GO:0016787">
    <property type="term" value="F:hydrolase activity"/>
    <property type="evidence" value="ECO:0007669"/>
    <property type="project" value="UniProtKB-KW"/>
</dbReference>
<comment type="similarity">
    <text evidence="1">Belongs to the 'GDXG' lipolytic enzyme family.</text>
</comment>
<evidence type="ECO:0000313" key="5">
    <source>
        <dbReference type="EMBL" id="SDE85376.1"/>
    </source>
</evidence>
<dbReference type="PROSITE" id="PS01174">
    <property type="entry name" value="LIPASE_GDXG_SER"/>
    <property type="match status" value="1"/>
</dbReference>
<dbReference type="Proteomes" id="UP000198967">
    <property type="component" value="Unassembled WGS sequence"/>
</dbReference>
<keyword evidence="2" id="KW-0378">Hydrolase</keyword>
<evidence type="ECO:0000256" key="1">
    <source>
        <dbReference type="ARBA" id="ARBA00010515"/>
    </source>
</evidence>
<reference evidence="5 6" key="1">
    <citation type="submission" date="2016-10" db="EMBL/GenBank/DDBJ databases">
        <authorList>
            <person name="de Groot N.N."/>
        </authorList>
    </citation>
    <scope>NUCLEOTIDE SEQUENCE [LARGE SCALE GENOMIC DNA]</scope>
    <source>
        <strain evidence="5 6">CGMCC 4.3143</strain>
    </source>
</reference>
<dbReference type="SUPFAM" id="SSF53474">
    <property type="entry name" value="alpha/beta-Hydrolases"/>
    <property type="match status" value="1"/>
</dbReference>
<dbReference type="RefSeq" id="WP_245707280.1">
    <property type="nucleotide sequence ID" value="NZ_FNBE01000002.1"/>
</dbReference>
<evidence type="ECO:0000259" key="4">
    <source>
        <dbReference type="Pfam" id="PF07859"/>
    </source>
</evidence>
<dbReference type="InterPro" id="IPR033140">
    <property type="entry name" value="Lipase_GDXG_put_SER_AS"/>
</dbReference>
<organism evidence="5 6">
    <name type="scientific">Pseudonocardia oroxyli</name>
    <dbReference type="NCBI Taxonomy" id="366584"/>
    <lineage>
        <taxon>Bacteria</taxon>
        <taxon>Bacillati</taxon>
        <taxon>Actinomycetota</taxon>
        <taxon>Actinomycetes</taxon>
        <taxon>Pseudonocardiales</taxon>
        <taxon>Pseudonocardiaceae</taxon>
        <taxon>Pseudonocardia</taxon>
    </lineage>
</organism>
<gene>
    <name evidence="5" type="ORF">SAMN05216377_102285</name>
</gene>
<evidence type="ECO:0000313" key="6">
    <source>
        <dbReference type="Proteomes" id="UP000198967"/>
    </source>
</evidence>
<evidence type="ECO:0000256" key="3">
    <source>
        <dbReference type="PROSITE-ProRule" id="PRU10038"/>
    </source>
</evidence>
<dbReference type="AlphaFoldDB" id="A0A1G7GB75"/>
<dbReference type="InterPro" id="IPR029058">
    <property type="entry name" value="AB_hydrolase_fold"/>
</dbReference>
<feature type="domain" description="Alpha/beta hydrolase fold-3" evidence="4">
    <location>
        <begin position="93"/>
        <end position="298"/>
    </location>
</feature>
<dbReference type="PANTHER" id="PTHR48081:SF8">
    <property type="entry name" value="ALPHA_BETA HYDROLASE FOLD-3 DOMAIN-CONTAINING PROTEIN-RELATED"/>
    <property type="match status" value="1"/>
</dbReference>